<evidence type="ECO:0000313" key="1">
    <source>
        <dbReference type="EMBL" id="QTE03646.1"/>
    </source>
</evidence>
<organism evidence="1">
    <name type="scientific">Poecile palustris Genomoviridae sp</name>
    <dbReference type="NCBI Taxonomy" id="2814990"/>
    <lineage>
        <taxon>Viruses</taxon>
        <taxon>Monodnaviria</taxon>
        <taxon>Shotokuvirae</taxon>
        <taxon>Cressdnaviricota</taxon>
        <taxon>Repensiviricetes</taxon>
        <taxon>Geplafuvirales</taxon>
        <taxon>Genomoviridae</taxon>
    </lineage>
</organism>
<sequence length="323" mass="37147">MAYRSRAYGYGRARRPTRRNGRFVLSRAKTQRYATSKRRVYRRRITRRRPMTRRSILNVTSRKKQDNMRAWVQPISSDTALDPVPGGMTFEATSGVSMVAWRATQRQRLTGTNDPATVDDPSTRTSTNCFMRGLRENITLSLLSSHPWVWRRICFKFFGDSFDRNAIDPALANVFAQFSVLTSSGYGRAISTFDDTNAFANDLRTRMQAYIFKGAQSVDWTDVFTAKTDSTRLSIAYDRVTYIRSMNDSPNEKRIKLWHPMNKTLIYDEDESGGSQFNGSTSADTRHSMGDYYVIDYFAPCNGSNAGDNLFFEPQSTLYWHER</sequence>
<accession>A0A8A4XD76</accession>
<protein>
    <submittedName>
        <fullName evidence="1">Capsid protein</fullName>
    </submittedName>
</protein>
<reference evidence="1" key="1">
    <citation type="submission" date="2020-10" db="EMBL/GenBank/DDBJ databases">
        <title>CRESS DNA virus dark matter in the feces of wild birds.</title>
        <authorList>
            <person name="Yang S."/>
            <person name="Zhang W."/>
        </authorList>
    </citation>
    <scope>NUCLEOTIDE SEQUENCE</scope>
    <source>
        <strain evidence="1">Tit162gen1</strain>
    </source>
</reference>
<proteinExistence type="predicted"/>
<dbReference type="EMBL" id="MW182969">
    <property type="protein sequence ID" value="QTE03646.1"/>
    <property type="molecule type" value="Genomic_DNA"/>
</dbReference>
<name>A0A8A4XD76_9VIRU</name>